<keyword evidence="3" id="KW-0378">Hydrolase</keyword>
<dbReference type="GO" id="GO:0003677">
    <property type="term" value="F:DNA binding"/>
    <property type="evidence" value="ECO:0007669"/>
    <property type="project" value="InterPro"/>
</dbReference>
<dbReference type="Pfam" id="PF04471">
    <property type="entry name" value="Mrr_cat"/>
    <property type="match status" value="1"/>
</dbReference>
<dbReference type="AlphaFoldDB" id="A0A0N8GNI3"/>
<protein>
    <submittedName>
        <fullName evidence="3">Restriction endonuclease</fullName>
    </submittedName>
</protein>
<keyword evidence="4" id="KW-1185">Reference proteome</keyword>
<dbReference type="GO" id="GO:0015666">
    <property type="term" value="F:restriction endodeoxyribonuclease activity"/>
    <property type="evidence" value="ECO:0007669"/>
    <property type="project" value="TreeGrafter"/>
</dbReference>
<dbReference type="PANTHER" id="PTHR30015">
    <property type="entry name" value="MRR RESTRICTION SYSTEM PROTEIN"/>
    <property type="match status" value="1"/>
</dbReference>
<dbReference type="InterPro" id="IPR052906">
    <property type="entry name" value="Type_IV_Methyl-Rstrct_Enzyme"/>
</dbReference>
<accession>A0A0N8GNI3</accession>
<evidence type="ECO:0000259" key="2">
    <source>
        <dbReference type="Pfam" id="PF14338"/>
    </source>
</evidence>
<feature type="domain" description="Restriction system protein Mrr-like N-terminal" evidence="2">
    <location>
        <begin position="9"/>
        <end position="95"/>
    </location>
</feature>
<dbReference type="PATRIC" id="fig|360411.5.peg.552"/>
<dbReference type="InterPro" id="IPR025745">
    <property type="entry name" value="Mrr-like_N_dom"/>
</dbReference>
<name>A0A0N8GNI3_9CHLR</name>
<evidence type="ECO:0000313" key="3">
    <source>
        <dbReference type="EMBL" id="KPL78178.1"/>
    </source>
</evidence>
<dbReference type="SUPFAM" id="SSF52980">
    <property type="entry name" value="Restriction endonuclease-like"/>
    <property type="match status" value="1"/>
</dbReference>
<evidence type="ECO:0000313" key="4">
    <source>
        <dbReference type="Proteomes" id="UP000050514"/>
    </source>
</evidence>
<feature type="domain" description="Restriction endonuclease type IV Mrr" evidence="1">
    <location>
        <begin position="139"/>
        <end position="253"/>
    </location>
</feature>
<dbReference type="Pfam" id="PF14338">
    <property type="entry name" value="Mrr_N"/>
    <property type="match status" value="1"/>
</dbReference>
<dbReference type="RefSeq" id="WP_061913142.1">
    <property type="nucleotide sequence ID" value="NZ_DF967971.1"/>
</dbReference>
<organism evidence="3 4">
    <name type="scientific">Bellilinea caldifistulae</name>
    <dbReference type="NCBI Taxonomy" id="360411"/>
    <lineage>
        <taxon>Bacteria</taxon>
        <taxon>Bacillati</taxon>
        <taxon>Chloroflexota</taxon>
        <taxon>Anaerolineae</taxon>
        <taxon>Anaerolineales</taxon>
        <taxon>Anaerolineaceae</taxon>
        <taxon>Bellilinea</taxon>
    </lineage>
</organism>
<dbReference type="Gene3D" id="3.40.1350.10">
    <property type="match status" value="1"/>
</dbReference>
<dbReference type="InterPro" id="IPR007560">
    <property type="entry name" value="Restrct_endonuc_IV_Mrr"/>
</dbReference>
<sequence>MSKNNIPTYDEMMNPLLRAMKKLGGSGTVEEINSKVAEILGLQDEQLDILHDSKRGGQTEFEYRLAWTRSYLKRYGILENSSRGVWALTPEGRNLTDVNEKEVVRVVRGQLRAERLEATEVDEESKTLTWQEELLETLMKMEPDAFERLIQRFLRESGFIQVEVTGRSGDGGIDGRGIMRLGGLLSFHVIFQCKRWQGAVRANQVRDFRGAMVGRADKGLLVTTGTFTKDAVWEATRDGAPAIDLIDGDQLVEKLRELALGVKTEKIQVEKVSVDKNWFASL</sequence>
<dbReference type="STRING" id="360411.AC812_01815"/>
<comment type="caution">
    <text evidence="3">The sequence shown here is derived from an EMBL/GenBank/DDBJ whole genome shotgun (WGS) entry which is preliminary data.</text>
</comment>
<dbReference type="PANTHER" id="PTHR30015:SF7">
    <property type="entry name" value="TYPE IV METHYL-DIRECTED RESTRICTION ENZYME ECOKMRR"/>
    <property type="match status" value="1"/>
</dbReference>
<reference evidence="3 4" key="1">
    <citation type="submission" date="2015-07" db="EMBL/GenBank/DDBJ databases">
        <title>Draft genome of Bellilinea caldifistulae DSM 17877.</title>
        <authorList>
            <person name="Hemp J."/>
            <person name="Ward L.M."/>
            <person name="Pace L.A."/>
            <person name="Fischer W.W."/>
        </authorList>
    </citation>
    <scope>NUCLEOTIDE SEQUENCE [LARGE SCALE GENOMIC DNA]</scope>
    <source>
        <strain evidence="3 4">GOMI-1</strain>
    </source>
</reference>
<evidence type="ECO:0000259" key="1">
    <source>
        <dbReference type="Pfam" id="PF04471"/>
    </source>
</evidence>
<dbReference type="GO" id="GO:0009307">
    <property type="term" value="P:DNA restriction-modification system"/>
    <property type="evidence" value="ECO:0007669"/>
    <property type="project" value="InterPro"/>
</dbReference>
<dbReference type="InterPro" id="IPR011335">
    <property type="entry name" value="Restrct_endonuc-II-like"/>
</dbReference>
<gene>
    <name evidence="3" type="ORF">AC812_01815</name>
</gene>
<dbReference type="EMBL" id="LGHJ01000006">
    <property type="protein sequence ID" value="KPL78178.1"/>
    <property type="molecule type" value="Genomic_DNA"/>
</dbReference>
<keyword evidence="3" id="KW-0255">Endonuclease</keyword>
<dbReference type="Proteomes" id="UP000050514">
    <property type="component" value="Unassembled WGS sequence"/>
</dbReference>
<proteinExistence type="predicted"/>
<dbReference type="InterPro" id="IPR011856">
    <property type="entry name" value="tRNA_endonuc-like_dom_sf"/>
</dbReference>
<keyword evidence="3" id="KW-0540">Nuclease</keyword>